<organism evidence="1">
    <name type="scientific">uncultured Caudovirales phage</name>
    <dbReference type="NCBI Taxonomy" id="2100421"/>
    <lineage>
        <taxon>Viruses</taxon>
        <taxon>Duplodnaviria</taxon>
        <taxon>Heunggongvirae</taxon>
        <taxon>Uroviricota</taxon>
        <taxon>Caudoviricetes</taxon>
        <taxon>Peduoviridae</taxon>
        <taxon>Maltschvirus</taxon>
        <taxon>Maltschvirus maltsch</taxon>
    </lineage>
</organism>
<reference evidence="1" key="1">
    <citation type="submission" date="2020-05" db="EMBL/GenBank/DDBJ databases">
        <authorList>
            <person name="Chiriac C."/>
            <person name="Salcher M."/>
            <person name="Ghai R."/>
            <person name="Kavagutti S V."/>
        </authorList>
    </citation>
    <scope>NUCLEOTIDE SEQUENCE</scope>
</reference>
<evidence type="ECO:0000313" key="1">
    <source>
        <dbReference type="EMBL" id="CAB4169881.1"/>
    </source>
</evidence>
<protein>
    <submittedName>
        <fullName evidence="1">Uncharacterized protein</fullName>
    </submittedName>
</protein>
<accession>A0A6J5PKH0</accession>
<dbReference type="EMBL" id="LR796852">
    <property type="protein sequence ID" value="CAB4169881.1"/>
    <property type="molecule type" value="Genomic_DNA"/>
</dbReference>
<sequence length="172" mass="18139">MEIKAGNYTAKIIAYGTKKTAAGEGAIVIQFGFECEGESTSLSWQGSTKNVGTGKKTALQITCETLETCGFNWASASVYRDFAALENGTASGMLDTDQEVSVKVEHEAGNDGNMYPRIRWVNKLGGGAFKNMMARGESAQAFAGITGDLLAFAASRGAKKAAAIPTFDSIPF</sequence>
<name>A0A6J5PKH0_9CAUD</name>
<gene>
    <name evidence="1" type="ORF">UFOVP901_13</name>
</gene>
<proteinExistence type="predicted"/>